<organism evidence="1 2">
    <name type="scientific">Piscirickettsia salmonis</name>
    <dbReference type="NCBI Taxonomy" id="1238"/>
    <lineage>
        <taxon>Bacteria</taxon>
        <taxon>Pseudomonadati</taxon>
        <taxon>Pseudomonadota</taxon>
        <taxon>Gammaproteobacteria</taxon>
        <taxon>Thiotrichales</taxon>
        <taxon>Piscirickettsiaceae</taxon>
        <taxon>Piscirickettsia</taxon>
    </lineage>
</organism>
<protein>
    <submittedName>
        <fullName evidence="1">Tetratricopeptide repeat family protein</fullName>
    </submittedName>
</protein>
<gene>
    <name evidence="1" type="ORF">KU39_940</name>
</gene>
<proteinExistence type="predicted"/>
<dbReference type="Proteomes" id="UP000029558">
    <property type="component" value="Chromosome"/>
</dbReference>
<evidence type="ECO:0000313" key="1">
    <source>
        <dbReference type="EMBL" id="ALB22123.1"/>
    </source>
</evidence>
<dbReference type="RefSeq" id="WP_027243219.1">
    <property type="nucleotide sequence ID" value="NZ_CP012508.1"/>
</dbReference>
<reference evidence="1 2" key="1">
    <citation type="journal article" date="2014" name="Genome Announc.">
        <title>Comparative Genome Analysis of Two Isolates of the Fish Pathogen Piscirickettsia salmonis from Different Hosts Reveals Major Differences in Virulence-Associated Secretion Systems.</title>
        <authorList>
            <person name="Bohle H."/>
            <person name="Henriquez P."/>
            <person name="Grothusen H."/>
            <person name="Navas E."/>
            <person name="Sandoval A."/>
            <person name="Bustamante F."/>
            <person name="Bustos P."/>
            <person name="Mancilla M."/>
        </authorList>
    </citation>
    <scope>NUCLEOTIDE SEQUENCE [LARGE SCALE GENOMIC DNA]</scope>
    <source>
        <strain evidence="2">B1-32597</strain>
    </source>
</reference>
<dbReference type="AlphaFoldDB" id="A0AAC8VGR3"/>
<dbReference type="EMBL" id="CP012508">
    <property type="protein sequence ID" value="ALB22123.1"/>
    <property type="molecule type" value="Genomic_DNA"/>
</dbReference>
<name>A0AAC8VGR3_PISSA</name>
<evidence type="ECO:0000313" key="2">
    <source>
        <dbReference type="Proteomes" id="UP000029558"/>
    </source>
</evidence>
<sequence>MPITLVMDLDETVLSTRPHLLNNHVVKAASRYNPYPQGICYTLNKKKLEKAFRNVMSVGGKIAIVTASQLDRQKIKNFFQFEFGIEIADALIFKGLSKNQYL</sequence>
<accession>A0AAC8VGR3</accession>